<evidence type="ECO:0000256" key="2">
    <source>
        <dbReference type="PROSITE-ProRule" id="PRU00169"/>
    </source>
</evidence>
<evidence type="ECO:0000313" key="5">
    <source>
        <dbReference type="EMBL" id="KEQ91185.1"/>
    </source>
</evidence>
<dbReference type="OrthoDB" id="60033at2759"/>
<dbReference type="STRING" id="1043005.A0A074Y0E2"/>
<keyword evidence="6" id="KW-1185">Reference proteome</keyword>
<dbReference type="InParanoid" id="A0A074Y0E2"/>
<dbReference type="Pfam" id="PF00072">
    <property type="entry name" value="Response_reg"/>
    <property type="match status" value="1"/>
</dbReference>
<reference evidence="5 6" key="1">
    <citation type="journal article" date="2014" name="BMC Genomics">
        <title>Genome sequencing of four Aureobasidium pullulans varieties: biotechnological potential, stress tolerance, and description of new species.</title>
        <authorList>
            <person name="Gostin Ar C."/>
            <person name="Ohm R.A."/>
            <person name="Kogej T."/>
            <person name="Sonjak S."/>
            <person name="Turk M."/>
            <person name="Zajc J."/>
            <person name="Zalar P."/>
            <person name="Grube M."/>
            <person name="Sun H."/>
            <person name="Han J."/>
            <person name="Sharma A."/>
            <person name="Chiniquy J."/>
            <person name="Ngan C.Y."/>
            <person name="Lipzen A."/>
            <person name="Barry K."/>
            <person name="Grigoriev I.V."/>
            <person name="Gunde-Cimerman N."/>
        </authorList>
    </citation>
    <scope>NUCLEOTIDE SEQUENCE [LARGE SCALE GENOMIC DNA]</scope>
    <source>
        <strain evidence="5 6">EXF-2481</strain>
    </source>
</reference>
<organism evidence="5 6">
    <name type="scientific">Aureobasidium subglaciale (strain EXF-2481)</name>
    <name type="common">Aureobasidium pullulans var. subglaciale</name>
    <dbReference type="NCBI Taxonomy" id="1043005"/>
    <lineage>
        <taxon>Eukaryota</taxon>
        <taxon>Fungi</taxon>
        <taxon>Dikarya</taxon>
        <taxon>Ascomycota</taxon>
        <taxon>Pezizomycotina</taxon>
        <taxon>Dothideomycetes</taxon>
        <taxon>Dothideomycetidae</taxon>
        <taxon>Dothideales</taxon>
        <taxon>Saccotheciaceae</taxon>
        <taxon>Aureobasidium</taxon>
    </lineage>
</organism>
<evidence type="ECO:0008006" key="7">
    <source>
        <dbReference type="Google" id="ProtNLM"/>
    </source>
</evidence>
<dbReference type="SUPFAM" id="SSF52172">
    <property type="entry name" value="CheY-like"/>
    <property type="match status" value="1"/>
</dbReference>
<accession>A0A074Y0E2</accession>
<evidence type="ECO:0000259" key="4">
    <source>
        <dbReference type="PROSITE" id="PS50110"/>
    </source>
</evidence>
<dbReference type="CDD" id="cd17546">
    <property type="entry name" value="REC_hyHK_CKI1_RcsC-like"/>
    <property type="match status" value="1"/>
</dbReference>
<dbReference type="InterPro" id="IPR011006">
    <property type="entry name" value="CheY-like_superfamily"/>
</dbReference>
<dbReference type="Gene3D" id="3.30.565.10">
    <property type="entry name" value="Histidine kinase-like ATPase, C-terminal domain"/>
    <property type="match status" value="1"/>
</dbReference>
<name>A0A074Y0E2_AURSE</name>
<dbReference type="InterPro" id="IPR003594">
    <property type="entry name" value="HATPase_dom"/>
</dbReference>
<dbReference type="PRINTS" id="PR00344">
    <property type="entry name" value="BCTRLSENSOR"/>
</dbReference>
<dbReference type="PANTHER" id="PTHR43719:SF30">
    <property type="entry name" value="TWO-COMPONENT SYSTEM RESPONSE REGULATOR"/>
    <property type="match status" value="1"/>
</dbReference>
<feature type="domain" description="Histidine kinase" evidence="3">
    <location>
        <begin position="1"/>
        <end position="248"/>
    </location>
</feature>
<feature type="domain" description="Response regulatory" evidence="4">
    <location>
        <begin position="278"/>
        <end position="410"/>
    </location>
</feature>
<feature type="modified residue" description="4-aspartylphosphate" evidence="2">
    <location>
        <position position="339"/>
    </location>
</feature>
<evidence type="ECO:0000256" key="1">
    <source>
        <dbReference type="ARBA" id="ARBA00022553"/>
    </source>
</evidence>
<dbReference type="GeneID" id="25367657"/>
<proteinExistence type="predicted"/>
<dbReference type="GO" id="GO:0000160">
    <property type="term" value="P:phosphorelay signal transduction system"/>
    <property type="evidence" value="ECO:0007669"/>
    <property type="project" value="InterPro"/>
</dbReference>
<dbReference type="EMBL" id="KL584781">
    <property type="protein sequence ID" value="KEQ91185.1"/>
    <property type="molecule type" value="Genomic_DNA"/>
</dbReference>
<dbReference type="AlphaFoldDB" id="A0A074Y0E2"/>
<sequence length="415" mass="45960">MLSDNLSNDGQVINRLRELVDQSVESTNTIIACSSHQLRIADDVLALSKLDSKLLQLAPNPAQVISLLSDIKKSYEAEAANQLVQLVTQVDPSLQELKIDWIMLDMGRVRQILVNLTSNALKFSRKRSVRKVTIRMGASVSPPTQALLGVNFVLSKKSYEQSRESSENQPVYLYFTVTDTGTGLTAEQKGKLFSRFSQASARTYNDYGGSGLGLCISQQLCEMQGGMIGLESQAGIGSTFAFFVKAYRTSCPEPLKSSPVKSSSIPRTDMVHPKSRISVLVVEDNVVNQKIMKMQLVKHGYQVAVADNGQEALDFIRSTRHWRENRNILDREVDLILMDVEMPILDGLSATREIREYEKNGLICDHIPIVAVSANARAEQMTQAIEAGMDDTITKPFRMPDLIKKVIMITSATAS</sequence>
<dbReference type="GO" id="GO:0016772">
    <property type="term" value="F:transferase activity, transferring phosphorus-containing groups"/>
    <property type="evidence" value="ECO:0007669"/>
    <property type="project" value="InterPro"/>
</dbReference>
<dbReference type="InterPro" id="IPR050956">
    <property type="entry name" value="2C_system_His_kinase"/>
</dbReference>
<dbReference type="Proteomes" id="UP000030641">
    <property type="component" value="Unassembled WGS sequence"/>
</dbReference>
<dbReference type="HOGENOM" id="CLU_000445_114_15_1"/>
<evidence type="ECO:0000259" key="3">
    <source>
        <dbReference type="PROSITE" id="PS50109"/>
    </source>
</evidence>
<dbReference type="SUPFAM" id="SSF55874">
    <property type="entry name" value="ATPase domain of HSP90 chaperone/DNA topoisomerase II/histidine kinase"/>
    <property type="match status" value="1"/>
</dbReference>
<dbReference type="RefSeq" id="XP_013339648.1">
    <property type="nucleotide sequence ID" value="XM_013484194.1"/>
</dbReference>
<dbReference type="PROSITE" id="PS50110">
    <property type="entry name" value="RESPONSE_REGULATORY"/>
    <property type="match status" value="1"/>
</dbReference>
<dbReference type="InterPro" id="IPR001789">
    <property type="entry name" value="Sig_transdc_resp-reg_receiver"/>
</dbReference>
<dbReference type="InterPro" id="IPR004358">
    <property type="entry name" value="Sig_transdc_His_kin-like_C"/>
</dbReference>
<dbReference type="Pfam" id="PF02518">
    <property type="entry name" value="HATPase_c"/>
    <property type="match status" value="1"/>
</dbReference>
<dbReference type="PROSITE" id="PS50109">
    <property type="entry name" value="HIS_KIN"/>
    <property type="match status" value="1"/>
</dbReference>
<dbReference type="OMA" id="FRIPEIW"/>
<dbReference type="SMART" id="SM00448">
    <property type="entry name" value="REC"/>
    <property type="match status" value="1"/>
</dbReference>
<dbReference type="SMART" id="SM00387">
    <property type="entry name" value="HATPase_c"/>
    <property type="match status" value="1"/>
</dbReference>
<dbReference type="InterPro" id="IPR005467">
    <property type="entry name" value="His_kinase_dom"/>
</dbReference>
<dbReference type="Gene3D" id="3.40.50.2300">
    <property type="match status" value="1"/>
</dbReference>
<keyword evidence="1 2" id="KW-0597">Phosphoprotein</keyword>
<protein>
    <recommendedName>
        <fullName evidence="7">Histidine kinase</fullName>
    </recommendedName>
</protein>
<evidence type="ECO:0000313" key="6">
    <source>
        <dbReference type="Proteomes" id="UP000030641"/>
    </source>
</evidence>
<dbReference type="PANTHER" id="PTHR43719">
    <property type="entry name" value="TWO-COMPONENT HISTIDINE KINASE"/>
    <property type="match status" value="1"/>
</dbReference>
<gene>
    <name evidence="5" type="ORF">AUEXF2481DRAFT_44386</name>
</gene>
<dbReference type="InterPro" id="IPR036890">
    <property type="entry name" value="HATPase_C_sf"/>
</dbReference>